<evidence type="ECO:0000313" key="2">
    <source>
        <dbReference type="Proteomes" id="UP000601435"/>
    </source>
</evidence>
<comment type="caution">
    <text evidence="1">The sequence shown here is derived from an EMBL/GenBank/DDBJ whole genome shotgun (WGS) entry which is preliminary data.</text>
</comment>
<accession>A0A812LNN4</accession>
<sequence>MILCPASPGDARGREAQGSVEVVLLHLFVDAQRHWNSLTPRSLASGSQASSRRGGSIGTLGAPSGLLCPFLFHSRLDWQQHRLMQVRCSRMMGFVQSGTGTSHSHPCAPHFTLIAEHSTADLHHQADLQDCRPWHFAFSETHDELLKYRIVQQIRARQAKRGEYPTQRERQLFYKLDDAIDYMNEILALSRKARQDANVNLMRLAASTETTHDVEQMLQRAYALTGCSCALSASTLPPVQRCDGTWHGRVLGSGVTVRAFHDCVQWQLALVPAATGCEDRTHGDSRKSNLVFLNHVATLISKRIQGEADSNLAGRTYAQRNGTWHGRVLGSGVTERALHDCVQLQLALAPAATGRENRPQRDSRNGNVLFLNHVAKLLSKRLQGGAGSNLAAPRHRRCSIENGSASRFHGADTLWTPAAKDKNLENA</sequence>
<dbReference type="Proteomes" id="UP000601435">
    <property type="component" value="Unassembled WGS sequence"/>
</dbReference>
<dbReference type="EMBL" id="CAJNJA010009731">
    <property type="protein sequence ID" value="CAE7249986.1"/>
    <property type="molecule type" value="Genomic_DNA"/>
</dbReference>
<gene>
    <name evidence="1" type="ORF">SNEC2469_LOCUS5114</name>
</gene>
<name>A0A812LNN4_9DINO</name>
<proteinExistence type="predicted"/>
<dbReference type="AlphaFoldDB" id="A0A812LNN4"/>
<organism evidence="1 2">
    <name type="scientific">Symbiodinium necroappetens</name>
    <dbReference type="NCBI Taxonomy" id="1628268"/>
    <lineage>
        <taxon>Eukaryota</taxon>
        <taxon>Sar</taxon>
        <taxon>Alveolata</taxon>
        <taxon>Dinophyceae</taxon>
        <taxon>Suessiales</taxon>
        <taxon>Symbiodiniaceae</taxon>
        <taxon>Symbiodinium</taxon>
    </lineage>
</organism>
<keyword evidence="2" id="KW-1185">Reference proteome</keyword>
<protein>
    <submittedName>
        <fullName evidence="1">Uncharacterized protein</fullName>
    </submittedName>
</protein>
<reference evidence="1" key="1">
    <citation type="submission" date="2021-02" db="EMBL/GenBank/DDBJ databases">
        <authorList>
            <person name="Dougan E. K."/>
            <person name="Rhodes N."/>
            <person name="Thang M."/>
            <person name="Chan C."/>
        </authorList>
    </citation>
    <scope>NUCLEOTIDE SEQUENCE</scope>
</reference>
<evidence type="ECO:0000313" key="1">
    <source>
        <dbReference type="EMBL" id="CAE7249986.1"/>
    </source>
</evidence>
<dbReference type="OrthoDB" id="409965at2759"/>